<name>A0A4P2Q173_SORCE</name>
<dbReference type="Proteomes" id="UP000295781">
    <property type="component" value="Chromosome"/>
</dbReference>
<proteinExistence type="predicted"/>
<dbReference type="RefSeq" id="WP_242516286.1">
    <property type="nucleotide sequence ID" value="NZ_CP012670.1"/>
</dbReference>
<protein>
    <submittedName>
        <fullName evidence="1">Uncharacterized protein</fullName>
    </submittedName>
</protein>
<gene>
    <name evidence="1" type="ORF">SOCEGT47_035010</name>
</gene>
<reference evidence="1 2" key="1">
    <citation type="submission" date="2015-09" db="EMBL/GenBank/DDBJ databases">
        <title>Sorangium comparison.</title>
        <authorList>
            <person name="Zaburannyi N."/>
            <person name="Bunk B."/>
            <person name="Overmann J."/>
            <person name="Mueller R."/>
        </authorList>
    </citation>
    <scope>NUCLEOTIDE SEQUENCE [LARGE SCALE GENOMIC DNA]</scope>
    <source>
        <strain evidence="1 2">So ceGT47</strain>
    </source>
</reference>
<accession>A0A4P2Q173</accession>
<dbReference type="EMBL" id="CP012670">
    <property type="protein sequence ID" value="AUX22985.1"/>
    <property type="molecule type" value="Genomic_DNA"/>
</dbReference>
<evidence type="ECO:0000313" key="2">
    <source>
        <dbReference type="Proteomes" id="UP000295781"/>
    </source>
</evidence>
<dbReference type="AlphaFoldDB" id="A0A4P2Q173"/>
<evidence type="ECO:0000313" key="1">
    <source>
        <dbReference type="EMBL" id="AUX22985.1"/>
    </source>
</evidence>
<sequence length="121" mass="13231">MRRFAPLILLAGALLAGSTFLKSLPEEREIELRLEDAASVVHLDVTWTDPSSGDGATDATPIHGSSWNFAEGTAPRSVLTRVRLPDGLYNLEIAVDRTRGRDTTRRAVTLGDSTRITFPVR</sequence>
<organism evidence="1 2">
    <name type="scientific">Sorangium cellulosum</name>
    <name type="common">Polyangium cellulosum</name>
    <dbReference type="NCBI Taxonomy" id="56"/>
    <lineage>
        <taxon>Bacteria</taxon>
        <taxon>Pseudomonadati</taxon>
        <taxon>Myxococcota</taxon>
        <taxon>Polyangia</taxon>
        <taxon>Polyangiales</taxon>
        <taxon>Polyangiaceae</taxon>
        <taxon>Sorangium</taxon>
    </lineage>
</organism>